<dbReference type="InterPro" id="IPR001915">
    <property type="entry name" value="Peptidase_M48"/>
</dbReference>
<feature type="domain" description="DUF7092" evidence="10">
    <location>
        <begin position="19"/>
        <end position="97"/>
    </location>
</feature>
<dbReference type="InterPro" id="IPR051156">
    <property type="entry name" value="Mito/Outer_Membr_Metalloprot"/>
</dbReference>
<evidence type="ECO:0000256" key="3">
    <source>
        <dbReference type="ARBA" id="ARBA00022801"/>
    </source>
</evidence>
<evidence type="ECO:0000259" key="9">
    <source>
        <dbReference type="Pfam" id="PF01435"/>
    </source>
</evidence>
<keyword evidence="4 6" id="KW-0862">Zinc</keyword>
<protein>
    <submittedName>
        <fullName evidence="11">Metalloendopeptidase</fullName>
    </submittedName>
</protein>
<name>A0A5J6MRM3_9PROT</name>
<dbReference type="Gene3D" id="3.30.2010.10">
    <property type="entry name" value="Metalloproteases ('zincins'), catalytic domain"/>
    <property type="match status" value="1"/>
</dbReference>
<keyword evidence="12" id="KW-1185">Reference proteome</keyword>
<dbReference type="CDD" id="cd07332">
    <property type="entry name" value="M48C_Oma1_like"/>
    <property type="match status" value="1"/>
</dbReference>
<feature type="domain" description="Peptidase M48" evidence="9">
    <location>
        <begin position="191"/>
        <end position="344"/>
    </location>
</feature>
<evidence type="ECO:0000256" key="5">
    <source>
        <dbReference type="ARBA" id="ARBA00023049"/>
    </source>
</evidence>
<evidence type="ECO:0000313" key="11">
    <source>
        <dbReference type="EMBL" id="QEX19315.1"/>
    </source>
</evidence>
<feature type="compositionally biased region" description="Polar residues" evidence="7">
    <location>
        <begin position="394"/>
        <end position="409"/>
    </location>
</feature>
<proteinExistence type="inferred from homology"/>
<dbReference type="RefSeq" id="WP_151179392.1">
    <property type="nucleotide sequence ID" value="NZ_CP042906.1"/>
</dbReference>
<comment type="similarity">
    <text evidence="6">Belongs to the peptidase M48 family.</text>
</comment>
<dbReference type="GO" id="GO:0004222">
    <property type="term" value="F:metalloendopeptidase activity"/>
    <property type="evidence" value="ECO:0007669"/>
    <property type="project" value="InterPro"/>
</dbReference>
<keyword evidence="2" id="KW-0479">Metal-binding</keyword>
<keyword evidence="8" id="KW-1133">Transmembrane helix</keyword>
<feature type="transmembrane region" description="Helical" evidence="8">
    <location>
        <begin position="119"/>
        <end position="141"/>
    </location>
</feature>
<dbReference type="OrthoDB" id="9810445at2"/>
<evidence type="ECO:0000256" key="4">
    <source>
        <dbReference type="ARBA" id="ARBA00022833"/>
    </source>
</evidence>
<dbReference type="GO" id="GO:0046872">
    <property type="term" value="F:metal ion binding"/>
    <property type="evidence" value="ECO:0007669"/>
    <property type="project" value="UniProtKB-KW"/>
</dbReference>
<keyword evidence="8" id="KW-0472">Membrane</keyword>
<dbReference type="PANTHER" id="PTHR22726">
    <property type="entry name" value="METALLOENDOPEPTIDASE OMA1"/>
    <property type="match status" value="1"/>
</dbReference>
<dbReference type="PANTHER" id="PTHR22726:SF1">
    <property type="entry name" value="METALLOENDOPEPTIDASE OMA1, MITOCHONDRIAL"/>
    <property type="match status" value="1"/>
</dbReference>
<dbReference type="Pfam" id="PF23368">
    <property type="entry name" value="DUF7092"/>
    <property type="match status" value="1"/>
</dbReference>
<dbReference type="InterPro" id="IPR055518">
    <property type="entry name" value="DUF7092"/>
</dbReference>
<reference evidence="11 12" key="1">
    <citation type="submission" date="2019-08" db="EMBL/GenBank/DDBJ databases">
        <title>Hyperibacter terrae gen. nov., sp. nov. and Hyperibacter viscosus sp. nov., two new members in the family Rhodospirillaceae isolated from the rhizosphere of Hypericum perforatum.</title>
        <authorList>
            <person name="Noviana Z."/>
        </authorList>
    </citation>
    <scope>NUCLEOTIDE SEQUENCE [LARGE SCALE GENOMIC DNA]</scope>
    <source>
        <strain evidence="11 12">R5913</strain>
    </source>
</reference>
<keyword evidence="1 6" id="KW-0645">Protease</keyword>
<evidence type="ECO:0000256" key="1">
    <source>
        <dbReference type="ARBA" id="ARBA00022670"/>
    </source>
</evidence>
<organism evidence="11 12">
    <name type="scientific">Hypericibacter terrae</name>
    <dbReference type="NCBI Taxonomy" id="2602015"/>
    <lineage>
        <taxon>Bacteria</taxon>
        <taxon>Pseudomonadati</taxon>
        <taxon>Pseudomonadota</taxon>
        <taxon>Alphaproteobacteria</taxon>
        <taxon>Rhodospirillales</taxon>
        <taxon>Dongiaceae</taxon>
        <taxon>Hypericibacter</taxon>
    </lineage>
</organism>
<evidence type="ECO:0000256" key="2">
    <source>
        <dbReference type="ARBA" id="ARBA00022723"/>
    </source>
</evidence>
<keyword evidence="3 6" id="KW-0378">Hydrolase</keyword>
<dbReference type="KEGG" id="htq:FRZ44_46280"/>
<evidence type="ECO:0000259" key="10">
    <source>
        <dbReference type="Pfam" id="PF23368"/>
    </source>
</evidence>
<gene>
    <name evidence="11" type="ORF">FRZ44_46280</name>
</gene>
<evidence type="ECO:0000256" key="7">
    <source>
        <dbReference type="SAM" id="MobiDB-lite"/>
    </source>
</evidence>
<dbReference type="Proteomes" id="UP000326202">
    <property type="component" value="Chromosome"/>
</dbReference>
<accession>A0A5J6MRM3</accession>
<dbReference type="AlphaFoldDB" id="A0A5J6MRM3"/>
<evidence type="ECO:0000256" key="8">
    <source>
        <dbReference type="SAM" id="Phobius"/>
    </source>
</evidence>
<dbReference type="EMBL" id="CP042906">
    <property type="protein sequence ID" value="QEX19315.1"/>
    <property type="molecule type" value="Genomic_DNA"/>
</dbReference>
<evidence type="ECO:0000313" key="12">
    <source>
        <dbReference type="Proteomes" id="UP000326202"/>
    </source>
</evidence>
<dbReference type="Pfam" id="PF01435">
    <property type="entry name" value="Peptidase_M48"/>
    <property type="match status" value="1"/>
</dbReference>
<dbReference type="GO" id="GO:0051603">
    <property type="term" value="P:proteolysis involved in protein catabolic process"/>
    <property type="evidence" value="ECO:0007669"/>
    <property type="project" value="TreeGrafter"/>
</dbReference>
<keyword evidence="5 6" id="KW-0482">Metalloprotease</keyword>
<comment type="cofactor">
    <cofactor evidence="6">
        <name>Zn(2+)</name>
        <dbReference type="ChEBI" id="CHEBI:29105"/>
    </cofactor>
    <text evidence="6">Binds 1 zinc ion per subunit.</text>
</comment>
<keyword evidence="8" id="KW-0812">Transmembrane</keyword>
<dbReference type="GO" id="GO:0016020">
    <property type="term" value="C:membrane"/>
    <property type="evidence" value="ECO:0007669"/>
    <property type="project" value="TreeGrafter"/>
</dbReference>
<evidence type="ECO:0000256" key="6">
    <source>
        <dbReference type="RuleBase" id="RU003983"/>
    </source>
</evidence>
<sequence length="438" mass="45218">MTNQGPSASKAKAGEAPDRYYDGRNAVAHPVRVNVTGSKLKIVGVGAQLLAEWPLAQIATVDRRASDGAMTFTLANALRKGDGARLILADSGARNLLLTMRPELAQWKRQGGYRGLKRAVVWGGIVAGLLAGFYFGFPFAAAELAQTMPRRWEMPFGQAMRNAFVSLAPTCHGEAGIAALEGLITRLAPDEIEDPPLTLDVIDGKMVNAFALPGNHIVVFRGLIDKAGSGDEVAGVLAHELAHLDLRHPMQNAIQQVGVGAVLTMLLGGGDMSSVGQVLVGLTYTRQMEADADSRGVALLEAAGLRADGLAGFFRRLGPEESEGILPDWLASHPGLADRIAATDRPSSGDDAFDARQWAAVKAVCSSAGADSESVDSATDSAGPADSGAAPDSNAGTDNGSAGNTTDESAGTVAAPGDVGVGAPVSGAPRIKPSKSRP</sequence>
<feature type="region of interest" description="Disordered" evidence="7">
    <location>
        <begin position="369"/>
        <end position="438"/>
    </location>
</feature>